<evidence type="ECO:0000313" key="2">
    <source>
        <dbReference type="Proteomes" id="UP000027734"/>
    </source>
</evidence>
<gene>
    <name evidence="1" type="ORF">DSW25_05670</name>
</gene>
<sequence>MRDFAPFDPSLAEIIPAFIQTLERRVIHITSFALAAWDGETLQSVNGSLVGARELLAQIATEAAAAGYPAIGADAGFFIDRIDGYLDGPYADLAICPGDIVWWADYFAQTCYRLLESTQSDQAFG</sequence>
<keyword evidence="2" id="KW-1185">Reference proteome</keyword>
<reference evidence="1 2" key="1">
    <citation type="submission" date="2014-01" db="EMBL/GenBank/DDBJ databases">
        <title>Sulfitobacter donghicola JCM 14565 Genome Sequencing.</title>
        <authorList>
            <person name="Lai Q."/>
            <person name="Hong Z."/>
        </authorList>
    </citation>
    <scope>NUCLEOTIDE SEQUENCE [LARGE SCALE GENOMIC DNA]</scope>
    <source>
        <strain evidence="1 2">JCM 14565</strain>
    </source>
</reference>
<accession>A0A073IWF9</accession>
<dbReference type="OrthoDB" id="7889027at2"/>
<dbReference type="EMBL" id="JAMC01000002">
    <property type="protein sequence ID" value="KEJ89712.1"/>
    <property type="molecule type" value="Genomic_DNA"/>
</dbReference>
<evidence type="ECO:0000313" key="1">
    <source>
        <dbReference type="EMBL" id="KEJ89712.1"/>
    </source>
</evidence>
<comment type="caution">
    <text evidence="1">The sequence shown here is derived from an EMBL/GenBank/DDBJ whole genome shotgun (WGS) entry which is preliminary data.</text>
</comment>
<name>A0A073IWF9_9RHOB</name>
<proteinExistence type="predicted"/>
<protein>
    <submittedName>
        <fullName evidence="1">Uncharacterized protein</fullName>
    </submittedName>
</protein>
<dbReference type="STRING" id="1300350.Z948_901"/>
<organism evidence="1 2">
    <name type="scientific">Sulfitobacter donghicola DSW-25 = KCTC 12864 = JCM 14565</name>
    <dbReference type="NCBI Taxonomy" id="1300350"/>
    <lineage>
        <taxon>Bacteria</taxon>
        <taxon>Pseudomonadati</taxon>
        <taxon>Pseudomonadota</taxon>
        <taxon>Alphaproteobacteria</taxon>
        <taxon>Rhodobacterales</taxon>
        <taxon>Roseobacteraceae</taxon>
        <taxon>Sulfitobacter</taxon>
    </lineage>
</organism>
<dbReference type="Proteomes" id="UP000027734">
    <property type="component" value="Unassembled WGS sequence"/>
</dbReference>
<dbReference type="AlphaFoldDB" id="A0A073IWF9"/>
<dbReference type="RefSeq" id="WP_025058355.1">
    <property type="nucleotide sequence ID" value="NZ_JAMC01000002.1"/>
</dbReference>